<keyword evidence="2" id="KW-0670">Pyruvate</keyword>
<feature type="transmembrane region" description="Helical" evidence="1">
    <location>
        <begin position="202"/>
        <end position="220"/>
    </location>
</feature>
<dbReference type="GO" id="GO:0005886">
    <property type="term" value="C:plasma membrane"/>
    <property type="evidence" value="ECO:0007669"/>
    <property type="project" value="TreeGrafter"/>
</dbReference>
<feature type="transmembrane region" description="Helical" evidence="1">
    <location>
        <begin position="71"/>
        <end position="90"/>
    </location>
</feature>
<feature type="transmembrane region" description="Helical" evidence="1">
    <location>
        <begin position="257"/>
        <end position="275"/>
    </location>
</feature>
<name>A0A1Q9JKI7_9FIRM</name>
<dbReference type="OrthoDB" id="255482at2"/>
<organism evidence="2 3">
    <name type="scientific">Hornefia porci</name>
    <dbReference type="NCBI Taxonomy" id="2652292"/>
    <lineage>
        <taxon>Bacteria</taxon>
        <taxon>Bacillati</taxon>
        <taxon>Bacillota</taxon>
        <taxon>Clostridia</taxon>
        <taxon>Peptostreptococcales</taxon>
        <taxon>Anaerovoracaceae</taxon>
        <taxon>Hornefia</taxon>
    </lineage>
</organism>
<dbReference type="Pfam" id="PF02667">
    <property type="entry name" value="SCFA_trans"/>
    <property type="match status" value="1"/>
</dbReference>
<keyword evidence="2" id="KW-0808">Transferase</keyword>
<feature type="transmembrane region" description="Helical" evidence="1">
    <location>
        <begin position="29"/>
        <end position="51"/>
    </location>
</feature>
<keyword evidence="1" id="KW-1133">Transmembrane helix</keyword>
<evidence type="ECO:0000313" key="3">
    <source>
        <dbReference type="Proteomes" id="UP000187404"/>
    </source>
</evidence>
<feature type="transmembrane region" description="Helical" evidence="1">
    <location>
        <begin position="432"/>
        <end position="454"/>
    </location>
</feature>
<sequence>MPTAETLNKDRGNIFWRISKKFQFAAEKIIPDAFVFCIVLAILTFLLGWIFTKSTFLNMVQYWYDGFWTQSAFAFQMTIMVVVCATFAKAPSVRKGLDKLAGIAKTPKGCMAVMMIFGYVASFINWAFCTVCTPILAMRMAKNMKGLHFPMMVAAGYTTMILGQCMGPSATVYAMVAGKGHQFENIIGVLPQNLTTYNPMNVILWFILAIVVMIVSIMTVPPKNEIVEFHGNIADADIQLEEPEEMTPAERMNSSRIIMYVVGVIGIVYAVMSFATKGFLGSLDLNFMIFLFITLNCFAYNTPRKFIAALKDSMSLSTDVMIQFPFYGAIMGMMTMSGFGQIVIDGMSHIATQATMPLVTYISACILNLFIPSQGGQIIVQGPIILPLGKSLGCYMPDILNAFVYGDEATNLLQPLYLIPALAVVNVPLKKVWGYCAYIFVIMFVITCIGLRVLPGLV</sequence>
<dbReference type="RefSeq" id="WP_075714573.1">
    <property type="nucleotide sequence ID" value="NZ_MJIE01000001.1"/>
</dbReference>
<keyword evidence="1" id="KW-0812">Transmembrane</keyword>
<evidence type="ECO:0000313" key="2">
    <source>
        <dbReference type="EMBL" id="OLR56723.1"/>
    </source>
</evidence>
<accession>A0A1Q9JKI7</accession>
<feature type="transmembrane region" description="Helical" evidence="1">
    <location>
        <begin position="324"/>
        <end position="344"/>
    </location>
</feature>
<dbReference type="Proteomes" id="UP000187404">
    <property type="component" value="Unassembled WGS sequence"/>
</dbReference>
<reference evidence="2 3" key="1">
    <citation type="journal article" date="2016" name="Appl. Environ. Microbiol.">
        <title>Function and Phylogeny of Bacterial Butyryl Coenzyme A:Acetate Transferases and Their Diversity in the Proximal Colon of Swine.</title>
        <authorList>
            <person name="Trachsel J."/>
            <person name="Bayles D.O."/>
            <person name="Looft T."/>
            <person name="Levine U.Y."/>
            <person name="Allen H.K."/>
        </authorList>
    </citation>
    <scope>NUCLEOTIDE SEQUENCE [LARGE SCALE GENOMIC DNA]</scope>
    <source>
        <strain evidence="2 3">68-3-10</strain>
    </source>
</reference>
<keyword evidence="3" id="KW-1185">Reference proteome</keyword>
<protein>
    <submittedName>
        <fullName evidence="2">Serine--pyruvate aminotransferase</fullName>
    </submittedName>
</protein>
<dbReference type="EMBL" id="MJIE01000001">
    <property type="protein sequence ID" value="OLR56723.1"/>
    <property type="molecule type" value="Genomic_DNA"/>
</dbReference>
<dbReference type="PANTHER" id="PTHR41983">
    <property type="entry name" value="SHORT-CHAIN FATTY ACID TRANSPORTER-RELATED"/>
    <property type="match status" value="1"/>
</dbReference>
<dbReference type="AlphaFoldDB" id="A0A1Q9JKI7"/>
<dbReference type="InterPro" id="IPR006160">
    <property type="entry name" value="SCFA_transpt_AtoE"/>
</dbReference>
<proteinExistence type="predicted"/>
<evidence type="ECO:0000256" key="1">
    <source>
        <dbReference type="SAM" id="Phobius"/>
    </source>
</evidence>
<feature type="transmembrane region" description="Helical" evidence="1">
    <location>
        <begin position="287"/>
        <end position="303"/>
    </location>
</feature>
<gene>
    <name evidence="2" type="ORF">BHK98_12000</name>
</gene>
<keyword evidence="2" id="KW-0032">Aminotransferase</keyword>
<keyword evidence="1" id="KW-0472">Membrane</keyword>
<dbReference type="PANTHER" id="PTHR41983:SF2">
    <property type="entry name" value="SHORT-CHAIN FATTY ACID TRANSPORTER-RELATED"/>
    <property type="match status" value="1"/>
</dbReference>
<feature type="transmembrane region" description="Helical" evidence="1">
    <location>
        <begin position="111"/>
        <end position="137"/>
    </location>
</feature>
<dbReference type="GO" id="GO:0008483">
    <property type="term" value="F:transaminase activity"/>
    <property type="evidence" value="ECO:0007669"/>
    <property type="project" value="UniProtKB-KW"/>
</dbReference>
<comment type="caution">
    <text evidence="2">The sequence shown here is derived from an EMBL/GenBank/DDBJ whole genome shotgun (WGS) entry which is preliminary data.</text>
</comment>
<dbReference type="STRING" id="1261640.BHK98_12000"/>